<keyword evidence="2" id="KW-1185">Reference proteome</keyword>
<evidence type="ECO:0000313" key="1">
    <source>
        <dbReference type="EMBL" id="GJT91217.1"/>
    </source>
</evidence>
<reference evidence="1" key="1">
    <citation type="journal article" date="2022" name="Int. J. Mol. Sci.">
        <title>Draft Genome of Tanacetum Coccineum: Genomic Comparison of Closely Related Tanacetum-Family Plants.</title>
        <authorList>
            <person name="Yamashiro T."/>
            <person name="Shiraishi A."/>
            <person name="Nakayama K."/>
            <person name="Satake H."/>
        </authorList>
    </citation>
    <scope>NUCLEOTIDE SEQUENCE</scope>
</reference>
<sequence length="260" mass="29451">MEESQFYKFKEDKLRVFARLKPEGIAQPQWRKTRAVGQAKVVKCYNYLGEGHITKHCTQPKRLRNSMWFKEKLMLVKAQEVGHILDEEQLAFIADPGIVEVQVAQQTIPHNSAFQTEDLDVYDSDCDDISSAKAILMENLSSCDLNFLSKTRVQSKEHCASLIAQINAKSVENSDLNAQLQEKVFAIVALKNELRKIKGKNIADTVVSKPIATIALGMIKLDIEPISHILKNNRDAHEVYLEKTIENTDTLRGLVECARK</sequence>
<evidence type="ECO:0008006" key="3">
    <source>
        <dbReference type="Google" id="ProtNLM"/>
    </source>
</evidence>
<dbReference type="Proteomes" id="UP001151760">
    <property type="component" value="Unassembled WGS sequence"/>
</dbReference>
<protein>
    <recommendedName>
        <fullName evidence="3">Retrovirus-related Pol polyprotein from transposon TNT 1-94</fullName>
    </recommendedName>
</protein>
<gene>
    <name evidence="1" type="ORF">Tco_1080062</name>
</gene>
<comment type="caution">
    <text evidence="1">The sequence shown here is derived from an EMBL/GenBank/DDBJ whole genome shotgun (WGS) entry which is preliminary data.</text>
</comment>
<proteinExistence type="predicted"/>
<organism evidence="1 2">
    <name type="scientific">Tanacetum coccineum</name>
    <dbReference type="NCBI Taxonomy" id="301880"/>
    <lineage>
        <taxon>Eukaryota</taxon>
        <taxon>Viridiplantae</taxon>
        <taxon>Streptophyta</taxon>
        <taxon>Embryophyta</taxon>
        <taxon>Tracheophyta</taxon>
        <taxon>Spermatophyta</taxon>
        <taxon>Magnoliopsida</taxon>
        <taxon>eudicotyledons</taxon>
        <taxon>Gunneridae</taxon>
        <taxon>Pentapetalae</taxon>
        <taxon>asterids</taxon>
        <taxon>campanulids</taxon>
        <taxon>Asterales</taxon>
        <taxon>Asteraceae</taxon>
        <taxon>Asteroideae</taxon>
        <taxon>Anthemideae</taxon>
        <taxon>Anthemidinae</taxon>
        <taxon>Tanacetum</taxon>
    </lineage>
</organism>
<accession>A0ABQ5HTN9</accession>
<reference evidence="1" key="2">
    <citation type="submission" date="2022-01" db="EMBL/GenBank/DDBJ databases">
        <authorList>
            <person name="Yamashiro T."/>
            <person name="Shiraishi A."/>
            <person name="Satake H."/>
            <person name="Nakayama K."/>
        </authorList>
    </citation>
    <scope>NUCLEOTIDE SEQUENCE</scope>
</reference>
<evidence type="ECO:0000313" key="2">
    <source>
        <dbReference type="Proteomes" id="UP001151760"/>
    </source>
</evidence>
<dbReference type="EMBL" id="BQNB010019997">
    <property type="protein sequence ID" value="GJT91217.1"/>
    <property type="molecule type" value="Genomic_DNA"/>
</dbReference>
<name>A0ABQ5HTN9_9ASTR</name>